<dbReference type="PANTHER" id="PTHR10953:SF102">
    <property type="entry name" value="ADENYLYLTRANSFERASE AND SULFURTRANSFERASE MOCS3"/>
    <property type="match status" value="1"/>
</dbReference>
<accession>A0A840QQ40</accession>
<organism evidence="3 4">
    <name type="scientific">Texcoconibacillus texcoconensis</name>
    <dbReference type="NCBI Taxonomy" id="1095777"/>
    <lineage>
        <taxon>Bacteria</taxon>
        <taxon>Bacillati</taxon>
        <taxon>Bacillota</taxon>
        <taxon>Bacilli</taxon>
        <taxon>Bacillales</taxon>
        <taxon>Bacillaceae</taxon>
        <taxon>Texcoconibacillus</taxon>
    </lineage>
</organism>
<dbReference type="SUPFAM" id="SSF69572">
    <property type="entry name" value="Activating enzymes of the ubiquitin-like proteins"/>
    <property type="match status" value="1"/>
</dbReference>
<keyword evidence="4" id="KW-1185">Reference proteome</keyword>
<reference evidence="3 4" key="1">
    <citation type="submission" date="2020-08" db="EMBL/GenBank/DDBJ databases">
        <title>Genomic Encyclopedia of Type Strains, Phase IV (KMG-IV): sequencing the most valuable type-strain genomes for metagenomic binning, comparative biology and taxonomic classification.</title>
        <authorList>
            <person name="Goeker M."/>
        </authorList>
    </citation>
    <scope>NUCLEOTIDE SEQUENCE [LARGE SCALE GENOMIC DNA]</scope>
    <source>
        <strain evidence="3 4">DSM 24696</strain>
    </source>
</reference>
<name>A0A840QQ40_9BACI</name>
<protein>
    <submittedName>
        <fullName evidence="3">Adenylyltransferase/sulfurtransferase</fullName>
    </submittedName>
</protein>
<evidence type="ECO:0000313" key="4">
    <source>
        <dbReference type="Proteomes" id="UP000551878"/>
    </source>
</evidence>
<dbReference type="InterPro" id="IPR035985">
    <property type="entry name" value="Ubiquitin-activating_enz"/>
</dbReference>
<dbReference type="AlphaFoldDB" id="A0A840QQ40"/>
<dbReference type="GO" id="GO:0008146">
    <property type="term" value="F:sulfotransferase activity"/>
    <property type="evidence" value="ECO:0007669"/>
    <property type="project" value="TreeGrafter"/>
</dbReference>
<dbReference type="InterPro" id="IPR045886">
    <property type="entry name" value="ThiF/MoeB/HesA"/>
</dbReference>
<comment type="caution">
    <text evidence="3">The sequence shown here is derived from an EMBL/GenBank/DDBJ whole genome shotgun (WGS) entry which is preliminary data.</text>
</comment>
<evidence type="ECO:0000259" key="2">
    <source>
        <dbReference type="Pfam" id="PF00899"/>
    </source>
</evidence>
<dbReference type="EMBL" id="JACHHB010000006">
    <property type="protein sequence ID" value="MBB5173485.1"/>
    <property type="molecule type" value="Genomic_DNA"/>
</dbReference>
<feature type="domain" description="THIF-type NAD/FAD binding fold" evidence="2">
    <location>
        <begin position="10"/>
        <end position="248"/>
    </location>
</feature>
<sequence>MMNNPPLERYNRQMLFFENGEVAQQRLMSKHVAIVGIGATGSVLANHLTRSGVGELTLIDRDIVEKSNLQRQMLFNENDAENKTPKAIAAKENLTDMNRDVKINAIVDDIRNQEIETHLGECNLILDGTDNMDTRFLINDISVKYNIPWIYGGVVRARGMTVTVIPGKTPCFRCLFPEAHTRQGETCDTVGVINTVVDIIASYQATEALKWLSEETKTIREDMLQIDVWENETELFPFQGSLNPECPCCQKKQFSFLEKGEGSIGSVSLCGRNTVQILPNTPLQSPITEIAERWRPFSNTEVTPFLIRTKYRDYDISLFANGRMLVQGTDNQQVALQVYNELTGIEQ</sequence>
<evidence type="ECO:0000256" key="1">
    <source>
        <dbReference type="ARBA" id="ARBA00009919"/>
    </source>
</evidence>
<dbReference type="Pfam" id="PF00899">
    <property type="entry name" value="ThiF"/>
    <property type="match status" value="1"/>
</dbReference>
<keyword evidence="3" id="KW-0808">Transferase</keyword>
<dbReference type="Gene3D" id="3.40.50.720">
    <property type="entry name" value="NAD(P)-binding Rossmann-like Domain"/>
    <property type="match status" value="1"/>
</dbReference>
<dbReference type="GO" id="GO:0008641">
    <property type="term" value="F:ubiquitin-like modifier activating enzyme activity"/>
    <property type="evidence" value="ECO:0007669"/>
    <property type="project" value="InterPro"/>
</dbReference>
<proteinExistence type="inferred from homology"/>
<keyword evidence="3" id="KW-0548">Nucleotidyltransferase</keyword>
<dbReference type="InterPro" id="IPR000594">
    <property type="entry name" value="ThiF_NAD_FAD-bd"/>
</dbReference>
<dbReference type="GO" id="GO:0005829">
    <property type="term" value="C:cytosol"/>
    <property type="evidence" value="ECO:0007669"/>
    <property type="project" value="TreeGrafter"/>
</dbReference>
<dbReference type="GO" id="GO:0016779">
    <property type="term" value="F:nucleotidyltransferase activity"/>
    <property type="evidence" value="ECO:0007669"/>
    <property type="project" value="UniProtKB-KW"/>
</dbReference>
<dbReference type="PANTHER" id="PTHR10953">
    <property type="entry name" value="UBIQUITIN-ACTIVATING ENZYME E1"/>
    <property type="match status" value="1"/>
</dbReference>
<evidence type="ECO:0000313" key="3">
    <source>
        <dbReference type="EMBL" id="MBB5173485.1"/>
    </source>
</evidence>
<dbReference type="FunFam" id="3.40.50.720:FF:000080">
    <property type="entry name" value="Thiazole biosynthesis adenylyltransferase ThiF"/>
    <property type="match status" value="1"/>
</dbReference>
<dbReference type="Proteomes" id="UP000551878">
    <property type="component" value="Unassembled WGS sequence"/>
</dbReference>
<comment type="similarity">
    <text evidence="1">Belongs to the HesA/MoeB/ThiF family.</text>
</comment>
<dbReference type="CDD" id="cd00757">
    <property type="entry name" value="ThiF_MoeB_HesA_family"/>
    <property type="match status" value="1"/>
</dbReference>
<gene>
    <name evidence="3" type="ORF">HNQ41_001672</name>
</gene>
<dbReference type="GO" id="GO:0004792">
    <property type="term" value="F:thiosulfate-cyanide sulfurtransferase activity"/>
    <property type="evidence" value="ECO:0007669"/>
    <property type="project" value="TreeGrafter"/>
</dbReference>